<sequence>MKVAGILERKAKDTLVKAGLEILNGKDPEKSLDKLFAIIKKTVGKSKSKISMSQIDKVQQLYNENPAIHKLVVDIVSKTNKNCLDKFFVNFFANAAWYGIPKREALFEKTGTKVPFTILISPSMRCNLRCTGCYASSYSKKDDIPLEELDRIIGEARDLGVYYFVILGGEPFINDYMLDLYEKYNDCMFTPFSNSTLFTEEVADRLQKLGNVIPMFSLEGFEKETDERRGKGVFQKVMHAMDLLKERGILFGVSSATGRHNIDTVTSDKFIDMLIEKGARMSWYFLFMPVGKEPDTSLMLTPEQRLHLGERVRTLRTTKPYFTLDFFNDAPYVGGCIAGKYYCHINSKEDLEPCIFAHFAVDNVKGKKLLDVFGSEFFKLLRDRQPYNRNLLMPCMMIDNTKQVRDIVKRTGAKPTDEGARMMIEDPEFQKKLDDLSAEFRPYAEKAWKEEFGEKGNFEMSKG</sequence>
<comment type="caution">
    <text evidence="6">The sequence shown here is derived from an EMBL/GenBank/DDBJ whole genome shotgun (WGS) entry which is preliminary data.</text>
</comment>
<dbReference type="OrthoDB" id="9782387at2"/>
<evidence type="ECO:0000256" key="4">
    <source>
        <dbReference type="ARBA" id="ARBA00023014"/>
    </source>
</evidence>
<dbReference type="GO" id="GO:0051536">
    <property type="term" value="F:iron-sulfur cluster binding"/>
    <property type="evidence" value="ECO:0007669"/>
    <property type="project" value="UniProtKB-KW"/>
</dbReference>
<keyword evidence="1" id="KW-0949">S-adenosyl-L-methionine</keyword>
<dbReference type="Gene3D" id="3.20.20.70">
    <property type="entry name" value="Aldolase class I"/>
    <property type="match status" value="1"/>
</dbReference>
<dbReference type="PANTHER" id="PTHR43524">
    <property type="entry name" value="RADICAL SAM SUPERFAMILY PROTEIN"/>
    <property type="match status" value="1"/>
</dbReference>
<dbReference type="SUPFAM" id="SSF102114">
    <property type="entry name" value="Radical SAM enzymes"/>
    <property type="match status" value="1"/>
</dbReference>
<dbReference type="InterPro" id="IPR006638">
    <property type="entry name" value="Elp3/MiaA/NifB-like_rSAM"/>
</dbReference>
<evidence type="ECO:0000256" key="3">
    <source>
        <dbReference type="ARBA" id="ARBA00023004"/>
    </source>
</evidence>
<dbReference type="GO" id="GO:0003824">
    <property type="term" value="F:catalytic activity"/>
    <property type="evidence" value="ECO:0007669"/>
    <property type="project" value="InterPro"/>
</dbReference>
<evidence type="ECO:0000256" key="1">
    <source>
        <dbReference type="ARBA" id="ARBA00022691"/>
    </source>
</evidence>
<dbReference type="CDD" id="cd21128">
    <property type="entry name" value="SPASM_rSAM"/>
    <property type="match status" value="1"/>
</dbReference>
<evidence type="ECO:0000256" key="2">
    <source>
        <dbReference type="ARBA" id="ARBA00022723"/>
    </source>
</evidence>
<reference evidence="6 7" key="1">
    <citation type="journal article" date="2015" name="Genome Announc.">
        <title>Draft Genome Sequence of Clostridium tyrobutyricum Strain DIVETGP, Isolated from Cow's Milk for Grana Padano Production.</title>
        <authorList>
            <person name="Soggiu A."/>
            <person name="Piras C."/>
            <person name="Gaiarsa S."/>
            <person name="Sassera D."/>
            <person name="Roncada P."/>
            <person name="Bendixen E."/>
            <person name="Brasca M."/>
            <person name="Bonizzi L."/>
        </authorList>
    </citation>
    <scope>NUCLEOTIDE SEQUENCE [LARGE SCALE GENOMIC DNA]</scope>
    <source>
        <strain evidence="6 7">DIVETGP</strain>
    </source>
</reference>
<dbReference type="RefSeq" id="WP_017894702.1">
    <property type="nucleotide sequence ID" value="NZ_CBXI010000017.1"/>
</dbReference>
<dbReference type="SMART" id="SM00729">
    <property type="entry name" value="Elp3"/>
    <property type="match status" value="1"/>
</dbReference>
<organism evidence="6 7">
    <name type="scientific">Clostridium tyrobutyricum DIVETGP</name>
    <dbReference type="NCBI Taxonomy" id="1408889"/>
    <lineage>
        <taxon>Bacteria</taxon>
        <taxon>Bacillati</taxon>
        <taxon>Bacillota</taxon>
        <taxon>Clostridia</taxon>
        <taxon>Eubacteriales</taxon>
        <taxon>Clostridiaceae</taxon>
        <taxon>Clostridium</taxon>
    </lineage>
</organism>
<dbReference type="AlphaFoldDB" id="W6NG56"/>
<keyword evidence="3" id="KW-0408">Iron</keyword>
<dbReference type="SFLD" id="SFLDG01067">
    <property type="entry name" value="SPASM/twitch_domain_containing"/>
    <property type="match status" value="1"/>
</dbReference>
<dbReference type="Proteomes" id="UP000019482">
    <property type="component" value="Unassembled WGS sequence"/>
</dbReference>
<feature type="domain" description="Radical SAM core" evidence="5">
    <location>
        <begin position="112"/>
        <end position="319"/>
    </location>
</feature>
<dbReference type="GO" id="GO:0046872">
    <property type="term" value="F:metal ion binding"/>
    <property type="evidence" value="ECO:0007669"/>
    <property type="project" value="UniProtKB-KW"/>
</dbReference>
<dbReference type="GeneID" id="29419115"/>
<keyword evidence="7" id="KW-1185">Reference proteome</keyword>
<dbReference type="InterPro" id="IPR058240">
    <property type="entry name" value="rSAM_sf"/>
</dbReference>
<dbReference type="PANTHER" id="PTHR43524:SF1">
    <property type="entry name" value="RADICAL SAM SUPERFAMILY PROTEIN"/>
    <property type="match status" value="1"/>
</dbReference>
<dbReference type="Pfam" id="PF04055">
    <property type="entry name" value="Radical_SAM"/>
    <property type="match status" value="1"/>
</dbReference>
<accession>W6NG56</accession>
<evidence type="ECO:0000313" key="6">
    <source>
        <dbReference type="EMBL" id="CDL91032.1"/>
    </source>
</evidence>
<dbReference type="SFLD" id="SFLDS00029">
    <property type="entry name" value="Radical_SAM"/>
    <property type="match status" value="1"/>
</dbReference>
<dbReference type="PROSITE" id="PS51918">
    <property type="entry name" value="RADICAL_SAM"/>
    <property type="match status" value="1"/>
</dbReference>
<evidence type="ECO:0000313" key="7">
    <source>
        <dbReference type="Proteomes" id="UP000019482"/>
    </source>
</evidence>
<dbReference type="EMBL" id="CBXI010000017">
    <property type="protein sequence ID" value="CDL91032.1"/>
    <property type="molecule type" value="Genomic_DNA"/>
</dbReference>
<dbReference type="InterPro" id="IPR013785">
    <property type="entry name" value="Aldolase_TIM"/>
</dbReference>
<keyword evidence="2" id="KW-0479">Metal-binding</keyword>
<evidence type="ECO:0000259" key="5">
    <source>
        <dbReference type="PROSITE" id="PS51918"/>
    </source>
</evidence>
<gene>
    <name evidence="6" type="ORF">CTDIVETGP_1102</name>
</gene>
<keyword evidence="4" id="KW-0411">Iron-sulfur</keyword>
<dbReference type="InterPro" id="IPR007197">
    <property type="entry name" value="rSAM"/>
</dbReference>
<name>W6NG56_CLOTY</name>
<protein>
    <submittedName>
        <fullName evidence="6">Fe-S oxidoreductase</fullName>
    </submittedName>
</protein>
<proteinExistence type="predicted"/>
<dbReference type="CDD" id="cd01335">
    <property type="entry name" value="Radical_SAM"/>
    <property type="match status" value="1"/>
</dbReference>